<comment type="caution">
    <text evidence="14">The sequence shown here is derived from an EMBL/GenBank/DDBJ whole genome shotgun (WGS) entry which is preliminary data.</text>
</comment>
<feature type="binding site" evidence="10">
    <location>
        <position position="49"/>
    </location>
    <ligand>
        <name>substrate</name>
    </ligand>
</feature>
<dbReference type="OrthoDB" id="2020073at2759"/>
<feature type="binding site" evidence="12">
    <location>
        <begin position="398"/>
        <end position="399"/>
    </location>
    <ligand>
        <name>substrate</name>
    </ligand>
</feature>
<dbReference type="InterPro" id="IPR014709">
    <property type="entry name" value="Glutathione_synthase_C_euk"/>
</dbReference>
<dbReference type="Pfam" id="PF03917">
    <property type="entry name" value="GSH_synth_ATP"/>
    <property type="match status" value="1"/>
</dbReference>
<dbReference type="PANTHER" id="PTHR11130:SF0">
    <property type="entry name" value="GLUTATHIONE SYNTHETASE"/>
    <property type="match status" value="1"/>
</dbReference>
<organism evidence="14 15">
    <name type="scientific">Taphrina deformans (strain PYCC 5710 / ATCC 11124 / CBS 356.35 / IMI 108563 / JCM 9778 / NBRC 8474)</name>
    <name type="common">Peach leaf curl fungus</name>
    <name type="synonym">Lalaria deformans</name>
    <dbReference type="NCBI Taxonomy" id="1097556"/>
    <lineage>
        <taxon>Eukaryota</taxon>
        <taxon>Fungi</taxon>
        <taxon>Dikarya</taxon>
        <taxon>Ascomycota</taxon>
        <taxon>Taphrinomycotina</taxon>
        <taxon>Taphrinomycetes</taxon>
        <taxon>Taphrinales</taxon>
        <taxon>Taphrinaceae</taxon>
        <taxon>Taphrina</taxon>
    </lineage>
</organism>
<evidence type="ECO:0000313" key="15">
    <source>
        <dbReference type="Proteomes" id="UP000013776"/>
    </source>
</evidence>
<gene>
    <name evidence="14" type="ORF">TAPDE_002380</name>
</gene>
<dbReference type="InterPro" id="IPR037013">
    <property type="entry name" value="GSH-S_sub-bd_sf"/>
</dbReference>
<dbReference type="NCBIfam" id="TIGR01986">
    <property type="entry name" value="glut_syn_euk"/>
    <property type="match status" value="1"/>
</dbReference>
<keyword evidence="5 9" id="KW-0479">Metal-binding</keyword>
<dbReference type="Pfam" id="PF03199">
    <property type="entry name" value="GSH_synthase"/>
    <property type="match status" value="1"/>
</dbReference>
<proteinExistence type="inferred from homology"/>
<protein>
    <recommendedName>
        <fullName evidence="9">Glutathione synthetase</fullName>
        <shortName evidence="9">GSH-S</shortName>
        <ecNumber evidence="9">6.3.2.3</ecNumber>
    </recommendedName>
</protein>
<evidence type="ECO:0000256" key="11">
    <source>
        <dbReference type="PIRSR" id="PIRSR001558-2"/>
    </source>
</evidence>
<evidence type="ECO:0000313" key="14">
    <source>
        <dbReference type="EMBL" id="CCG82387.1"/>
    </source>
</evidence>
<feature type="binding site" evidence="10">
    <location>
        <position position="68"/>
    </location>
    <ligand>
        <name>ATP</name>
        <dbReference type="ChEBI" id="CHEBI:30616"/>
    </ligand>
</feature>
<dbReference type="InterPro" id="IPR014042">
    <property type="entry name" value="Glutathione_synthase_a-hlx"/>
</dbReference>
<keyword evidence="4 9" id="KW-0317">Glutathione biosynthesis</keyword>
<feature type="binding site" evidence="10">
    <location>
        <position position="150"/>
    </location>
    <ligand>
        <name>substrate</name>
    </ligand>
</feature>
<evidence type="ECO:0000256" key="7">
    <source>
        <dbReference type="ARBA" id="ARBA00022840"/>
    </source>
</evidence>
<feature type="binding site" evidence="10">
    <location>
        <position position="312"/>
    </location>
    <ligand>
        <name>ATP</name>
        <dbReference type="ChEBI" id="CHEBI:30616"/>
    </ligand>
</feature>
<evidence type="ECO:0000256" key="8">
    <source>
        <dbReference type="ARBA" id="ARBA00022842"/>
    </source>
</evidence>
<dbReference type="SUPFAM" id="SSF56059">
    <property type="entry name" value="Glutathione synthetase ATP-binding domain-like"/>
    <property type="match status" value="1"/>
</dbReference>
<feature type="binding site" evidence="10">
    <location>
        <position position="389"/>
    </location>
    <ligand>
        <name>ATP</name>
        <dbReference type="ChEBI" id="CHEBI:30616"/>
    </ligand>
</feature>
<keyword evidence="15" id="KW-1185">Reference proteome</keyword>
<dbReference type="InterPro" id="IPR014049">
    <property type="entry name" value="Glutathione_synthase_N_euk"/>
</dbReference>
<feature type="binding site" evidence="10">
    <location>
        <position position="387"/>
    </location>
    <ligand>
        <name>substrate</name>
    </ligand>
</feature>
<dbReference type="PIRSF" id="PIRSF001558">
    <property type="entry name" value="GSHase"/>
    <property type="match status" value="1"/>
</dbReference>
<dbReference type="PANTHER" id="PTHR11130">
    <property type="entry name" value="GLUTATHIONE SYNTHETASE"/>
    <property type="match status" value="1"/>
</dbReference>
<dbReference type="GO" id="GO:0005524">
    <property type="term" value="F:ATP binding"/>
    <property type="evidence" value="ECO:0007669"/>
    <property type="project" value="UniProtKB-UniRule"/>
</dbReference>
<dbReference type="EMBL" id="CAHR02000083">
    <property type="protein sequence ID" value="CCG82387.1"/>
    <property type="molecule type" value="Genomic_DNA"/>
</dbReference>
<keyword evidence="3 9" id="KW-0436">Ligase</keyword>
<comment type="similarity">
    <text evidence="2 9">Belongs to the eukaryotic GSH synthase family.</text>
</comment>
<dbReference type="AlphaFoldDB" id="R4XA36"/>
<accession>R4XA36</accession>
<feature type="binding site" evidence="12">
    <location>
        <begin position="205"/>
        <end position="208"/>
    </location>
    <ligand>
        <name>substrate</name>
    </ligand>
</feature>
<evidence type="ECO:0000256" key="9">
    <source>
        <dbReference type="PIRNR" id="PIRNR001558"/>
    </source>
</evidence>
<evidence type="ECO:0000256" key="12">
    <source>
        <dbReference type="PIRSR" id="PIRSR001558-3"/>
    </source>
</evidence>
<dbReference type="InterPro" id="IPR005615">
    <property type="entry name" value="Glutathione_synthase"/>
</dbReference>
<evidence type="ECO:0000256" key="1">
    <source>
        <dbReference type="ARBA" id="ARBA00004965"/>
    </source>
</evidence>
<evidence type="ECO:0000256" key="4">
    <source>
        <dbReference type="ARBA" id="ARBA00022684"/>
    </source>
</evidence>
<keyword evidence="8 9" id="KW-0460">Magnesium</keyword>
<dbReference type="EC" id="6.3.2.3" evidence="9"/>
<dbReference type="Proteomes" id="UP000013776">
    <property type="component" value="Unassembled WGS sequence"/>
</dbReference>
<reference evidence="14 15" key="1">
    <citation type="journal article" date="2013" name="MBio">
        <title>Genome sequencing of the plant pathogen Taphrina deformans, the causal agent of peach leaf curl.</title>
        <authorList>
            <person name="Cisse O.H."/>
            <person name="Almeida J.M.G.C.F."/>
            <person name="Fonseca A."/>
            <person name="Kumar A.A."/>
            <person name="Salojaervi J."/>
            <person name="Overmyer K."/>
            <person name="Hauser P.M."/>
            <person name="Pagni M."/>
        </authorList>
    </citation>
    <scope>NUCLEOTIDE SEQUENCE [LARGE SCALE GENOMIC DNA]</scope>
    <source>
        <strain evidence="15">PYCC 5710 / ATCC 11124 / CBS 356.35 / IMI 108563 / JCM 9778 / NBRC 8474</strain>
    </source>
</reference>
<dbReference type="STRING" id="1097556.R4XA36"/>
<dbReference type="SUPFAM" id="SSF52440">
    <property type="entry name" value="PreATP-grasp domain"/>
    <property type="match status" value="1"/>
</dbReference>
<name>R4XA36_TAPDE</name>
<keyword evidence="6 9" id="KW-0547">Nucleotide-binding</keyword>
<feature type="domain" description="Glutathione synthase substrate-binding" evidence="13">
    <location>
        <begin position="136"/>
        <end position="241"/>
    </location>
</feature>
<dbReference type="InterPro" id="IPR016185">
    <property type="entry name" value="PreATP-grasp_dom_sf"/>
</dbReference>
<comment type="cofactor">
    <cofactor evidence="9 11">
        <name>Mg(2+)</name>
        <dbReference type="ChEBI" id="CHEBI:18420"/>
    </cofactor>
    <text evidence="9 11">Binds 1 Mg(2+) ion per subunit.</text>
</comment>
<evidence type="ECO:0000256" key="6">
    <source>
        <dbReference type="ARBA" id="ARBA00022741"/>
    </source>
</evidence>
<dbReference type="Gene3D" id="3.40.50.1760">
    <property type="entry name" value="Glutathione synthase, substrate-binding domain superfamily, eukaryotic"/>
    <property type="match status" value="1"/>
</dbReference>
<dbReference type="Gene3D" id="3.30.470.20">
    <property type="entry name" value="ATP-grasp fold, B domain"/>
    <property type="match status" value="1"/>
</dbReference>
<evidence type="ECO:0000256" key="10">
    <source>
        <dbReference type="PIRSR" id="PIRSR001558-1"/>
    </source>
</evidence>
<sequence>MYAKISMDESFLTKIMEELRHVDDYMKSLWELHLEVRDRAPTTTLGLFRSDYLLHSVGDEPISIKQVEFNTISASFGSLATRTAEAHKAMCKLGAYNAYGIKPQDLPPNPALPELAKGLAKAHEFYFRDNPSAAGLVFIVQAGERNAFDQRWLEYELLERYAIPSWRIPFTEAQTYLSLETKTNKLLLQTSAEETKVEISVVYYRAGYGPEDYLSKTEWDSRKMLELSLAIKCPSIITQLAGSKKVQQVLSEPAVVENYLVPERATAVRSTFVGMHTLDKSEEGQEAIRIALGRPQKYVLKPQREGGGHNIYRSAIPDFLRSIPEDHWPGYILMELIEPPEAHNAILRTGQIFPASVVSELGIYGAILWDSKSGDVWHNEEAGHLLRTKSKDTDEGGVAAGFACIDSPWLQ</sequence>
<dbReference type="Gene3D" id="3.30.1490.50">
    <property type="match status" value="1"/>
</dbReference>
<feature type="binding site" evidence="11">
    <location>
        <position position="305"/>
    </location>
    <ligand>
        <name>Mg(2+)</name>
        <dbReference type="ChEBI" id="CHEBI:18420"/>
    </ligand>
</feature>
<feature type="binding site" evidence="10">
    <location>
        <begin position="301"/>
        <end position="310"/>
    </location>
    <ligand>
        <name>ATP</name>
        <dbReference type="ChEBI" id="CHEBI:30616"/>
    </ligand>
</feature>
<dbReference type="Gene3D" id="1.10.1080.10">
    <property type="entry name" value="Glutathione Synthetase, Chain A, domain 3"/>
    <property type="match status" value="1"/>
</dbReference>
<dbReference type="GO" id="GO:0004363">
    <property type="term" value="F:glutathione synthase activity"/>
    <property type="evidence" value="ECO:0007669"/>
    <property type="project" value="UniProtKB-UniRule"/>
</dbReference>
<feature type="binding site" evidence="10">
    <location>
        <begin position="334"/>
        <end position="337"/>
    </location>
    <ligand>
        <name>ATP</name>
        <dbReference type="ChEBI" id="CHEBI:30616"/>
    </ligand>
</feature>
<feature type="binding site" evidence="11">
    <location>
        <position position="70"/>
    </location>
    <ligand>
        <name>Mg(2+)</name>
        <dbReference type="ChEBI" id="CHEBI:18420"/>
    </ligand>
</feature>
<feature type="binding site" evidence="10">
    <location>
        <position position="244"/>
    </location>
    <ligand>
        <name>ATP</name>
        <dbReference type="ChEBI" id="CHEBI:30616"/>
    </ligand>
</feature>
<dbReference type="GO" id="GO:0000287">
    <property type="term" value="F:magnesium ion binding"/>
    <property type="evidence" value="ECO:0007669"/>
    <property type="project" value="UniProtKB-UniRule"/>
</dbReference>
<feature type="binding site" evidence="11">
    <location>
        <position position="68"/>
    </location>
    <ligand>
        <name>Mg(2+)</name>
        <dbReference type="ChEBI" id="CHEBI:18420"/>
    </ligand>
</feature>
<dbReference type="VEuPathDB" id="FungiDB:TAPDE_002380"/>
<comment type="pathway">
    <text evidence="1 9">Sulfur metabolism; glutathione biosynthesis; glutathione from L-cysteine and L-glutamate: step 2/2.</text>
</comment>
<dbReference type="Gene3D" id="3.30.1490.80">
    <property type="match status" value="1"/>
</dbReference>
<evidence type="ECO:0000256" key="5">
    <source>
        <dbReference type="ARBA" id="ARBA00022723"/>
    </source>
</evidence>
<dbReference type="eggNOG" id="KOG0021">
    <property type="taxonomic scope" value="Eukaryota"/>
</dbReference>
<feature type="binding site" evidence="12">
    <location>
        <begin position="144"/>
        <end position="146"/>
    </location>
    <ligand>
        <name>substrate</name>
    </ligand>
</feature>
<dbReference type="GO" id="GO:0043295">
    <property type="term" value="F:glutathione binding"/>
    <property type="evidence" value="ECO:0007669"/>
    <property type="project" value="UniProtKB-UniRule"/>
</dbReference>
<comment type="catalytic activity">
    <reaction evidence="9">
        <text>gamma-L-glutamyl-L-cysteine + glycine + ATP = glutathione + ADP + phosphate + H(+)</text>
        <dbReference type="Rhea" id="RHEA:13557"/>
        <dbReference type="ChEBI" id="CHEBI:15378"/>
        <dbReference type="ChEBI" id="CHEBI:30616"/>
        <dbReference type="ChEBI" id="CHEBI:43474"/>
        <dbReference type="ChEBI" id="CHEBI:57305"/>
        <dbReference type="ChEBI" id="CHEBI:57925"/>
        <dbReference type="ChEBI" id="CHEBI:58173"/>
        <dbReference type="ChEBI" id="CHEBI:456216"/>
        <dbReference type="EC" id="6.3.2.3"/>
    </reaction>
</comment>
<feature type="binding site" evidence="10">
    <location>
        <position position="395"/>
    </location>
    <ligand>
        <name>ATP</name>
        <dbReference type="ChEBI" id="CHEBI:30616"/>
    </ligand>
</feature>
<evidence type="ECO:0000259" key="13">
    <source>
        <dbReference type="Pfam" id="PF03199"/>
    </source>
</evidence>
<feature type="binding site" evidence="12">
    <location>
        <begin position="72"/>
        <end position="75"/>
    </location>
    <ligand>
        <name>substrate</name>
    </ligand>
</feature>
<evidence type="ECO:0000256" key="3">
    <source>
        <dbReference type="ARBA" id="ARBA00022598"/>
    </source>
</evidence>
<dbReference type="GO" id="GO:0005829">
    <property type="term" value="C:cytosol"/>
    <property type="evidence" value="ECO:0007669"/>
    <property type="project" value="TreeGrafter"/>
</dbReference>
<dbReference type="FunFam" id="3.30.1490.50:FF:000002">
    <property type="entry name" value="Glutathione synthetase"/>
    <property type="match status" value="1"/>
</dbReference>
<dbReference type="UniPathway" id="UPA00142">
    <property type="reaction ID" value="UER00210"/>
</dbReference>
<feature type="binding site" evidence="10">
    <location>
        <position position="360"/>
    </location>
    <ligand>
        <name>ATP</name>
        <dbReference type="ChEBI" id="CHEBI:30616"/>
    </ligand>
</feature>
<keyword evidence="7 9" id="KW-0067">ATP-binding</keyword>
<dbReference type="InterPro" id="IPR004887">
    <property type="entry name" value="GSH_synth_subst-bd"/>
</dbReference>
<evidence type="ECO:0000256" key="2">
    <source>
        <dbReference type="ARBA" id="ARBA00010385"/>
    </source>
</evidence>